<proteinExistence type="predicted"/>
<dbReference type="AlphaFoldDB" id="A0A0A9ENU9"/>
<organism evidence="1">
    <name type="scientific">Arundo donax</name>
    <name type="common">Giant reed</name>
    <name type="synonym">Donax arundinaceus</name>
    <dbReference type="NCBI Taxonomy" id="35708"/>
    <lineage>
        <taxon>Eukaryota</taxon>
        <taxon>Viridiplantae</taxon>
        <taxon>Streptophyta</taxon>
        <taxon>Embryophyta</taxon>
        <taxon>Tracheophyta</taxon>
        <taxon>Spermatophyta</taxon>
        <taxon>Magnoliopsida</taxon>
        <taxon>Liliopsida</taxon>
        <taxon>Poales</taxon>
        <taxon>Poaceae</taxon>
        <taxon>PACMAD clade</taxon>
        <taxon>Arundinoideae</taxon>
        <taxon>Arundineae</taxon>
        <taxon>Arundo</taxon>
    </lineage>
</organism>
<protein>
    <submittedName>
        <fullName evidence="1">Uncharacterized protein</fullName>
    </submittedName>
</protein>
<name>A0A0A9ENU9_ARUDO</name>
<dbReference type="EMBL" id="GBRH01195471">
    <property type="protein sequence ID" value="JAE02425.1"/>
    <property type="molecule type" value="Transcribed_RNA"/>
</dbReference>
<accession>A0A0A9ENU9</accession>
<reference evidence="1" key="2">
    <citation type="journal article" date="2015" name="Data Brief">
        <title>Shoot transcriptome of the giant reed, Arundo donax.</title>
        <authorList>
            <person name="Barrero R.A."/>
            <person name="Guerrero F.D."/>
            <person name="Moolhuijzen P."/>
            <person name="Goolsby J.A."/>
            <person name="Tidwell J."/>
            <person name="Bellgard S.E."/>
            <person name="Bellgard M.I."/>
        </authorList>
    </citation>
    <scope>NUCLEOTIDE SEQUENCE</scope>
    <source>
        <tissue evidence="1">Shoot tissue taken approximately 20 cm above the soil surface</tissue>
    </source>
</reference>
<evidence type="ECO:0000313" key="1">
    <source>
        <dbReference type="EMBL" id="JAE02425.1"/>
    </source>
</evidence>
<reference evidence="1" key="1">
    <citation type="submission" date="2014-09" db="EMBL/GenBank/DDBJ databases">
        <authorList>
            <person name="Magalhaes I.L.F."/>
            <person name="Oliveira U."/>
            <person name="Santos F.R."/>
            <person name="Vidigal T.H.D.A."/>
            <person name="Brescovit A.D."/>
            <person name="Santos A.J."/>
        </authorList>
    </citation>
    <scope>NUCLEOTIDE SEQUENCE</scope>
    <source>
        <tissue evidence="1">Shoot tissue taken approximately 20 cm above the soil surface</tissue>
    </source>
</reference>
<sequence length="38" mass="4186">MCTSNLPWTASISLLELRECPWSIQEAGNSSCSFGQHT</sequence>